<protein>
    <submittedName>
        <fullName evidence="1">Uncharacterized protein</fullName>
    </submittedName>
</protein>
<sequence>MRNESLKVLNVGTH</sequence>
<dbReference type="EMBL" id="CAACVG010007835">
    <property type="protein sequence ID" value="VEN47298.1"/>
    <property type="molecule type" value="Genomic_DNA"/>
</dbReference>
<gene>
    <name evidence="1" type="ORF">CALMAC_LOCUS9115</name>
</gene>
<name>A0A653CHB0_CALMS</name>
<keyword evidence="2" id="KW-1185">Reference proteome</keyword>
<reference evidence="1 2" key="1">
    <citation type="submission" date="2019-01" db="EMBL/GenBank/DDBJ databases">
        <authorList>
            <person name="Sayadi A."/>
        </authorList>
    </citation>
    <scope>NUCLEOTIDE SEQUENCE [LARGE SCALE GENOMIC DNA]</scope>
</reference>
<dbReference type="Proteomes" id="UP000410492">
    <property type="component" value="Unassembled WGS sequence"/>
</dbReference>
<proteinExistence type="predicted"/>
<evidence type="ECO:0000313" key="1">
    <source>
        <dbReference type="EMBL" id="VEN47298.1"/>
    </source>
</evidence>
<organism evidence="1 2">
    <name type="scientific">Callosobruchus maculatus</name>
    <name type="common">Southern cowpea weevil</name>
    <name type="synonym">Pulse bruchid</name>
    <dbReference type="NCBI Taxonomy" id="64391"/>
    <lineage>
        <taxon>Eukaryota</taxon>
        <taxon>Metazoa</taxon>
        <taxon>Ecdysozoa</taxon>
        <taxon>Arthropoda</taxon>
        <taxon>Hexapoda</taxon>
        <taxon>Insecta</taxon>
        <taxon>Pterygota</taxon>
        <taxon>Neoptera</taxon>
        <taxon>Endopterygota</taxon>
        <taxon>Coleoptera</taxon>
        <taxon>Polyphaga</taxon>
        <taxon>Cucujiformia</taxon>
        <taxon>Chrysomeloidea</taxon>
        <taxon>Chrysomelidae</taxon>
        <taxon>Bruchinae</taxon>
        <taxon>Bruchini</taxon>
        <taxon>Callosobruchus</taxon>
    </lineage>
</organism>
<evidence type="ECO:0000313" key="2">
    <source>
        <dbReference type="Proteomes" id="UP000410492"/>
    </source>
</evidence>
<accession>A0A653CHB0</accession>